<keyword evidence="2" id="KW-1185">Reference proteome</keyword>
<proteinExistence type="predicted"/>
<evidence type="ECO:0000313" key="1">
    <source>
        <dbReference type="EMBL" id="KGE12723.1"/>
    </source>
</evidence>
<reference evidence="1 2" key="2">
    <citation type="journal article" date="2015" name="PLoS ONE">
        <title>Whole-Genome Optical Mapping and Finished Genome Sequence of Sphingobacterium deserti sp. nov., a New Species Isolated from the Western Desert of China.</title>
        <authorList>
            <person name="Teng C."/>
            <person name="Zhou Z."/>
            <person name="Molnar I."/>
            <person name="Li X."/>
            <person name="Tang R."/>
            <person name="Chen M."/>
            <person name="Wang L."/>
            <person name="Su S."/>
            <person name="Zhang W."/>
            <person name="Lin M."/>
        </authorList>
    </citation>
    <scope>NUCLEOTIDE SEQUENCE [LARGE SCALE GENOMIC DNA]</scope>
    <source>
        <strain evidence="2">ACCC05744</strain>
    </source>
</reference>
<name>A0A0B8T1W9_9SPHI</name>
<comment type="caution">
    <text evidence="1">The sequence shown here is derived from an EMBL/GenBank/DDBJ whole genome shotgun (WGS) entry which is preliminary data.</text>
</comment>
<evidence type="ECO:0000313" key="2">
    <source>
        <dbReference type="Proteomes" id="UP000031802"/>
    </source>
</evidence>
<accession>A0A0B8T1W9</accession>
<dbReference type="EMBL" id="JJMU01000065">
    <property type="protein sequence ID" value="KGE12723.1"/>
    <property type="molecule type" value="Genomic_DNA"/>
</dbReference>
<reference evidence="2" key="1">
    <citation type="submission" date="2014-04" db="EMBL/GenBank/DDBJ databases">
        <title>Whole-Genome optical mapping and complete genome sequence of Sphingobacterium deserti sp. nov., a new spaces isolated from desert in the west of China.</title>
        <authorList>
            <person name="Teng C."/>
            <person name="Zhou Z."/>
            <person name="Li X."/>
            <person name="Chen M."/>
            <person name="Lin M."/>
            <person name="Wang L."/>
            <person name="Su S."/>
            <person name="Zhang C."/>
            <person name="Zhang W."/>
        </authorList>
    </citation>
    <scope>NUCLEOTIDE SEQUENCE [LARGE SCALE GENOMIC DNA]</scope>
    <source>
        <strain evidence="2">ACCC05744</strain>
    </source>
</reference>
<dbReference type="Proteomes" id="UP000031802">
    <property type="component" value="Unassembled WGS sequence"/>
</dbReference>
<protein>
    <submittedName>
        <fullName evidence="1">Uncharacterized protein</fullName>
    </submittedName>
</protein>
<gene>
    <name evidence="1" type="ORF">DI53_3462</name>
</gene>
<dbReference type="AlphaFoldDB" id="A0A0B8T1W9"/>
<sequence length="57" mass="6454">MEQVINTLTRNGITNVSIVFVALKFREQLYLILEKSTDVVAVNDCSPLYLLCHSVIK</sequence>
<organism evidence="1 2">
    <name type="scientific">Sphingobacterium deserti</name>
    <dbReference type="NCBI Taxonomy" id="1229276"/>
    <lineage>
        <taxon>Bacteria</taxon>
        <taxon>Pseudomonadati</taxon>
        <taxon>Bacteroidota</taxon>
        <taxon>Sphingobacteriia</taxon>
        <taxon>Sphingobacteriales</taxon>
        <taxon>Sphingobacteriaceae</taxon>
        <taxon>Sphingobacterium</taxon>
    </lineage>
</organism>